<keyword evidence="6 14" id="KW-0418">Kinase</keyword>
<dbReference type="EC" id="2.7.11.1" evidence="2"/>
<dbReference type="InterPro" id="IPR051138">
    <property type="entry name" value="PIM_Ser/Thr_kinase"/>
</dbReference>
<feature type="coiled-coil region" evidence="11">
    <location>
        <begin position="448"/>
        <end position="489"/>
    </location>
</feature>
<comment type="caution">
    <text evidence="14">The sequence shown here is derived from an EMBL/GenBank/DDBJ whole genome shotgun (WGS) entry which is preliminary data.</text>
</comment>
<dbReference type="PROSITE" id="PS50011">
    <property type="entry name" value="PROTEIN_KINASE_DOM"/>
    <property type="match status" value="1"/>
</dbReference>
<comment type="catalytic activity">
    <reaction evidence="8">
        <text>L-threonyl-[protein] + ATP = O-phospho-L-threonyl-[protein] + ADP + H(+)</text>
        <dbReference type="Rhea" id="RHEA:46608"/>
        <dbReference type="Rhea" id="RHEA-COMP:11060"/>
        <dbReference type="Rhea" id="RHEA-COMP:11605"/>
        <dbReference type="ChEBI" id="CHEBI:15378"/>
        <dbReference type="ChEBI" id="CHEBI:30013"/>
        <dbReference type="ChEBI" id="CHEBI:30616"/>
        <dbReference type="ChEBI" id="CHEBI:61977"/>
        <dbReference type="ChEBI" id="CHEBI:456216"/>
        <dbReference type="EC" id="2.7.11.1"/>
    </reaction>
</comment>
<feature type="domain" description="Protein kinase" evidence="13">
    <location>
        <begin position="217"/>
        <end position="479"/>
    </location>
</feature>
<proteinExistence type="inferred from homology"/>
<evidence type="ECO:0000256" key="5">
    <source>
        <dbReference type="ARBA" id="ARBA00022741"/>
    </source>
</evidence>
<dbReference type="GO" id="GO:0007346">
    <property type="term" value="P:regulation of mitotic cell cycle"/>
    <property type="evidence" value="ECO:0007669"/>
    <property type="project" value="TreeGrafter"/>
</dbReference>
<protein>
    <recommendedName>
        <fullName evidence="2">non-specific serine/threonine protein kinase</fullName>
        <ecNumber evidence="2">2.7.11.1</ecNumber>
    </recommendedName>
</protein>
<keyword evidence="15" id="KW-1185">Reference proteome</keyword>
<dbReference type="Proteomes" id="UP001314229">
    <property type="component" value="Unassembled WGS sequence"/>
</dbReference>
<dbReference type="Pfam" id="PF00069">
    <property type="entry name" value="Pkinase"/>
    <property type="match status" value="1"/>
</dbReference>
<gene>
    <name evidence="14" type="ORF">FSCOSCO3_A001744</name>
</gene>
<feature type="compositionally biased region" description="Basic and acidic residues" evidence="12">
    <location>
        <begin position="25"/>
        <end position="43"/>
    </location>
</feature>
<feature type="region of interest" description="Disordered" evidence="12">
    <location>
        <begin position="18"/>
        <end position="210"/>
    </location>
</feature>
<dbReference type="Gene3D" id="3.30.200.20">
    <property type="entry name" value="Phosphorylase Kinase, domain 1"/>
    <property type="match status" value="1"/>
</dbReference>
<keyword evidence="7 10" id="KW-0067">ATP-binding</keyword>
<keyword evidence="11" id="KW-0175">Coiled coil</keyword>
<feature type="compositionally biased region" description="Low complexity" evidence="12">
    <location>
        <begin position="59"/>
        <end position="81"/>
    </location>
</feature>
<dbReference type="PANTHER" id="PTHR22984:SF11">
    <property type="entry name" value="AURORA KINASE-RELATED"/>
    <property type="match status" value="1"/>
</dbReference>
<dbReference type="GO" id="GO:0004674">
    <property type="term" value="F:protein serine/threonine kinase activity"/>
    <property type="evidence" value="ECO:0007669"/>
    <property type="project" value="UniProtKB-KW"/>
</dbReference>
<feature type="compositionally biased region" description="Basic and acidic residues" evidence="12">
    <location>
        <begin position="88"/>
        <end position="101"/>
    </location>
</feature>
<evidence type="ECO:0000256" key="9">
    <source>
        <dbReference type="ARBA" id="ARBA00048679"/>
    </source>
</evidence>
<dbReference type="SUPFAM" id="SSF56112">
    <property type="entry name" value="Protein kinase-like (PK-like)"/>
    <property type="match status" value="1"/>
</dbReference>
<dbReference type="PANTHER" id="PTHR22984">
    <property type="entry name" value="SERINE/THREONINE-PROTEIN KINASE PIM"/>
    <property type="match status" value="1"/>
</dbReference>
<comment type="catalytic activity">
    <reaction evidence="9">
        <text>L-seryl-[protein] + ATP = O-phospho-L-seryl-[protein] + ADP + H(+)</text>
        <dbReference type="Rhea" id="RHEA:17989"/>
        <dbReference type="Rhea" id="RHEA-COMP:9863"/>
        <dbReference type="Rhea" id="RHEA-COMP:11604"/>
        <dbReference type="ChEBI" id="CHEBI:15378"/>
        <dbReference type="ChEBI" id="CHEBI:29999"/>
        <dbReference type="ChEBI" id="CHEBI:30616"/>
        <dbReference type="ChEBI" id="CHEBI:83421"/>
        <dbReference type="ChEBI" id="CHEBI:456216"/>
        <dbReference type="EC" id="2.7.11.1"/>
    </reaction>
</comment>
<dbReference type="GO" id="GO:0043066">
    <property type="term" value="P:negative regulation of apoptotic process"/>
    <property type="evidence" value="ECO:0007669"/>
    <property type="project" value="TreeGrafter"/>
</dbReference>
<dbReference type="GO" id="GO:0005737">
    <property type="term" value="C:cytoplasm"/>
    <property type="evidence" value="ECO:0007669"/>
    <property type="project" value="TreeGrafter"/>
</dbReference>
<keyword evidence="4" id="KW-0808">Transferase</keyword>
<dbReference type="EMBL" id="CAWUFR010000387">
    <property type="protein sequence ID" value="CAK6977061.1"/>
    <property type="molecule type" value="Genomic_DNA"/>
</dbReference>
<name>A0AAV1PYP8_SCOSC</name>
<dbReference type="InterPro" id="IPR011009">
    <property type="entry name" value="Kinase-like_dom_sf"/>
</dbReference>
<feature type="compositionally biased region" description="Basic and acidic residues" evidence="12">
    <location>
        <begin position="154"/>
        <end position="166"/>
    </location>
</feature>
<evidence type="ECO:0000256" key="7">
    <source>
        <dbReference type="ARBA" id="ARBA00022840"/>
    </source>
</evidence>
<dbReference type="InterPro" id="IPR008271">
    <property type="entry name" value="Ser/Thr_kinase_AS"/>
</dbReference>
<reference evidence="14 15" key="1">
    <citation type="submission" date="2024-01" db="EMBL/GenBank/DDBJ databases">
        <authorList>
            <person name="Alioto T."/>
            <person name="Alioto T."/>
            <person name="Gomez Garrido J."/>
        </authorList>
    </citation>
    <scope>NUCLEOTIDE SEQUENCE [LARGE SCALE GENOMIC DNA]</scope>
</reference>
<dbReference type="GO" id="GO:0005524">
    <property type="term" value="F:ATP binding"/>
    <property type="evidence" value="ECO:0007669"/>
    <property type="project" value="UniProtKB-UniRule"/>
</dbReference>
<keyword evidence="3" id="KW-0723">Serine/threonine-protein kinase</keyword>
<evidence type="ECO:0000313" key="15">
    <source>
        <dbReference type="Proteomes" id="UP001314229"/>
    </source>
</evidence>
<evidence type="ECO:0000256" key="12">
    <source>
        <dbReference type="SAM" id="MobiDB-lite"/>
    </source>
</evidence>
<evidence type="ECO:0000313" key="14">
    <source>
        <dbReference type="EMBL" id="CAK6977061.1"/>
    </source>
</evidence>
<dbReference type="PROSITE" id="PS00108">
    <property type="entry name" value="PROTEIN_KINASE_ST"/>
    <property type="match status" value="1"/>
</dbReference>
<feature type="binding site" evidence="10">
    <location>
        <position position="246"/>
    </location>
    <ligand>
        <name>ATP</name>
        <dbReference type="ChEBI" id="CHEBI:30616"/>
    </ligand>
</feature>
<organism evidence="14 15">
    <name type="scientific">Scomber scombrus</name>
    <name type="common">Atlantic mackerel</name>
    <name type="synonym">Scomber vernalis</name>
    <dbReference type="NCBI Taxonomy" id="13677"/>
    <lineage>
        <taxon>Eukaryota</taxon>
        <taxon>Metazoa</taxon>
        <taxon>Chordata</taxon>
        <taxon>Craniata</taxon>
        <taxon>Vertebrata</taxon>
        <taxon>Euteleostomi</taxon>
        <taxon>Actinopterygii</taxon>
        <taxon>Neopterygii</taxon>
        <taxon>Teleostei</taxon>
        <taxon>Neoteleostei</taxon>
        <taxon>Acanthomorphata</taxon>
        <taxon>Pelagiaria</taxon>
        <taxon>Scombriformes</taxon>
        <taxon>Scombridae</taxon>
        <taxon>Scomber</taxon>
    </lineage>
</organism>
<evidence type="ECO:0000256" key="4">
    <source>
        <dbReference type="ARBA" id="ARBA00022679"/>
    </source>
</evidence>
<dbReference type="Gene3D" id="1.10.510.10">
    <property type="entry name" value="Transferase(Phosphotransferase) domain 1"/>
    <property type="match status" value="1"/>
</dbReference>
<dbReference type="SMART" id="SM00220">
    <property type="entry name" value="S_TKc"/>
    <property type="match status" value="1"/>
</dbReference>
<feature type="compositionally biased region" description="Polar residues" evidence="12">
    <location>
        <begin position="186"/>
        <end position="197"/>
    </location>
</feature>
<evidence type="ECO:0000256" key="1">
    <source>
        <dbReference type="ARBA" id="ARBA00005505"/>
    </source>
</evidence>
<dbReference type="InterPro" id="IPR000719">
    <property type="entry name" value="Prot_kinase_dom"/>
</dbReference>
<keyword evidence="5 10" id="KW-0547">Nucleotide-binding</keyword>
<dbReference type="PROSITE" id="PS00107">
    <property type="entry name" value="PROTEIN_KINASE_ATP"/>
    <property type="match status" value="1"/>
</dbReference>
<evidence type="ECO:0000256" key="11">
    <source>
        <dbReference type="SAM" id="Coils"/>
    </source>
</evidence>
<dbReference type="AlphaFoldDB" id="A0AAV1PYP8"/>
<evidence type="ECO:0000256" key="6">
    <source>
        <dbReference type="ARBA" id="ARBA00022777"/>
    </source>
</evidence>
<evidence type="ECO:0000259" key="13">
    <source>
        <dbReference type="PROSITE" id="PS50011"/>
    </source>
</evidence>
<comment type="similarity">
    <text evidence="1">Belongs to the protein kinase superfamily. CAMK Ser/Thr protein kinase family. PIM subfamily.</text>
</comment>
<dbReference type="InterPro" id="IPR017441">
    <property type="entry name" value="Protein_kinase_ATP_BS"/>
</dbReference>
<evidence type="ECO:0000256" key="2">
    <source>
        <dbReference type="ARBA" id="ARBA00012513"/>
    </source>
</evidence>
<evidence type="ECO:0000256" key="10">
    <source>
        <dbReference type="PROSITE-ProRule" id="PRU10141"/>
    </source>
</evidence>
<evidence type="ECO:0000256" key="8">
    <source>
        <dbReference type="ARBA" id="ARBA00047899"/>
    </source>
</evidence>
<accession>A0AAV1PYP8</accession>
<evidence type="ECO:0000256" key="3">
    <source>
        <dbReference type="ARBA" id="ARBA00022527"/>
    </source>
</evidence>
<sequence>MQSSSLCAAAWKLNGRHTDSSILQCKDRTLDGRRESTKRKDSSEEGLQTASKRSRTNQSPSQESKQSSDLSSSSDEPSTSTAAAIHQPIREAEDQRTHELTELPVSDTADKGETKKSSKRKERCEETEEKPRKRSRKTRRNAFPNEAASSSSKSTDHSDIREDRRPTGATDLPASDASDEERSPHESPSQPSTDEAATSSSTSTGQPEIRAEFKAKYEEKELLGEGGYAMVYAGLRKIDNLPVAIKHIPQPIVERIPLHANDSNIPLEVALLMAVGAGPDSTSCNVTPLLLDWYDLDDELIMVLERPVPCMDLIDYIDQMDTLIDEQEVLPLQRQLVNAALEMHSKGVFHRDIKLDNVLIETASDVPRLRFIDFGCGTTEIDAVQTVEQGTLSYTSPEWFRLRRYTAGPTTVWQMGVVLYGLLHLRLPFGNPREIIYCNPRIRADLSDANQQRTIINLMNEIKELKKQNEEQKNKIKFLDNRVSDLEQYSRMNDVIITGLKIKPRTVLLYFLKKRTMMNMMTQRRHR</sequence>